<dbReference type="PANTHER" id="PTHR10501">
    <property type="entry name" value="U1 SMALL NUCLEAR RIBONUCLEOPROTEIN A/U2 SMALL NUCLEAR RIBONUCLEOPROTEIN B"/>
    <property type="match status" value="1"/>
</dbReference>
<dbReference type="Pfam" id="PF00076">
    <property type="entry name" value="RRM_1"/>
    <property type="match status" value="1"/>
</dbReference>
<dbReference type="AlphaFoldDB" id="A0A2C5XSS0"/>
<protein>
    <recommendedName>
        <fullName evidence="4">RRM domain-containing protein</fullName>
    </recommendedName>
</protein>
<feature type="region of interest" description="Disordered" evidence="3">
    <location>
        <begin position="18"/>
        <end position="95"/>
    </location>
</feature>
<proteinExistence type="predicted"/>
<gene>
    <name evidence="5" type="ORF">CDD81_5600</name>
</gene>
<dbReference type="InterPro" id="IPR035979">
    <property type="entry name" value="RBD_domain_sf"/>
</dbReference>
<evidence type="ECO:0000259" key="4">
    <source>
        <dbReference type="PROSITE" id="PS50102"/>
    </source>
</evidence>
<feature type="compositionally biased region" description="Basic residues" evidence="3">
    <location>
        <begin position="38"/>
        <end position="47"/>
    </location>
</feature>
<dbReference type="PROSITE" id="PS50102">
    <property type="entry name" value="RRM"/>
    <property type="match status" value="1"/>
</dbReference>
<comment type="caution">
    <text evidence="5">The sequence shown here is derived from an EMBL/GenBank/DDBJ whole genome shotgun (WGS) entry which is preliminary data.</text>
</comment>
<keyword evidence="1 2" id="KW-0694">RNA-binding</keyword>
<dbReference type="InterPro" id="IPR000504">
    <property type="entry name" value="RRM_dom"/>
</dbReference>
<dbReference type="GO" id="GO:0003723">
    <property type="term" value="F:RNA binding"/>
    <property type="evidence" value="ECO:0007669"/>
    <property type="project" value="UniProtKB-UniRule"/>
</dbReference>
<evidence type="ECO:0000313" key="5">
    <source>
        <dbReference type="EMBL" id="PHH58496.1"/>
    </source>
</evidence>
<evidence type="ECO:0000256" key="3">
    <source>
        <dbReference type="SAM" id="MobiDB-lite"/>
    </source>
</evidence>
<dbReference type="SMART" id="SM00360">
    <property type="entry name" value="RRM"/>
    <property type="match status" value="1"/>
</dbReference>
<evidence type="ECO:0000313" key="6">
    <source>
        <dbReference type="Proteomes" id="UP000226192"/>
    </source>
</evidence>
<dbReference type="FunFam" id="3.30.70.330:FF:000029">
    <property type="entry name" value="U2 small nuclear ribonucleoprotein B"/>
    <property type="match status" value="1"/>
</dbReference>
<feature type="domain" description="RRM" evidence="4">
    <location>
        <begin position="101"/>
        <end position="174"/>
    </location>
</feature>
<dbReference type="OrthoDB" id="266020at2759"/>
<dbReference type="Gene3D" id="3.30.70.330">
    <property type="match status" value="1"/>
</dbReference>
<dbReference type="Proteomes" id="UP000226192">
    <property type="component" value="Unassembled WGS sequence"/>
</dbReference>
<reference evidence="5 6" key="1">
    <citation type="submission" date="2017-06" db="EMBL/GenBank/DDBJ databases">
        <title>Ant-infecting Ophiocordyceps genomes reveal a high diversity of potential behavioral manipulation genes and a possible major role for enterotoxins.</title>
        <authorList>
            <person name="De Bekker C."/>
            <person name="Evans H.C."/>
            <person name="Brachmann A."/>
            <person name="Hughes D.P."/>
        </authorList>
    </citation>
    <scope>NUCLEOTIDE SEQUENCE [LARGE SCALE GENOMIC DNA]</scope>
    <source>
        <strain evidence="5 6">Map64</strain>
    </source>
</reference>
<evidence type="ECO:0000256" key="2">
    <source>
        <dbReference type="PROSITE-ProRule" id="PRU00176"/>
    </source>
</evidence>
<dbReference type="STRING" id="1399860.A0A2C5XSS0"/>
<dbReference type="InterPro" id="IPR012677">
    <property type="entry name" value="Nucleotide-bd_a/b_plait_sf"/>
</dbReference>
<accession>A0A2C5XSS0</accession>
<evidence type="ECO:0000256" key="1">
    <source>
        <dbReference type="ARBA" id="ARBA00022884"/>
    </source>
</evidence>
<sequence length="174" mass="19264">MQDFNLFGKPMRLAIAHAPSDKTIELRGSSNDLEQYKKQRRHDKEKRKAAEPTQDQKQLKLKRGAGAGSDTRPSKLLKPSAPRPGGASTSVIPDEYLPPNKVLFVQNVPDDYDAPALTAVFGQFEGFREIRLVPGRRGIAFVEYQSEQGAISAKKAIAGTILSDKAIKVTYQRQ</sequence>
<name>A0A2C5XSS0_9HYPO</name>
<dbReference type="EMBL" id="NJET01000446">
    <property type="protein sequence ID" value="PHH58496.1"/>
    <property type="molecule type" value="Genomic_DNA"/>
</dbReference>
<dbReference type="SUPFAM" id="SSF54928">
    <property type="entry name" value="RNA-binding domain, RBD"/>
    <property type="match status" value="1"/>
</dbReference>
<dbReference type="CDD" id="cd12247">
    <property type="entry name" value="RRM2_U1A_like"/>
    <property type="match status" value="1"/>
</dbReference>
<organism evidence="5 6">
    <name type="scientific">Ophiocordyceps australis</name>
    <dbReference type="NCBI Taxonomy" id="1399860"/>
    <lineage>
        <taxon>Eukaryota</taxon>
        <taxon>Fungi</taxon>
        <taxon>Dikarya</taxon>
        <taxon>Ascomycota</taxon>
        <taxon>Pezizomycotina</taxon>
        <taxon>Sordariomycetes</taxon>
        <taxon>Hypocreomycetidae</taxon>
        <taxon>Hypocreales</taxon>
        <taxon>Ophiocordycipitaceae</taxon>
        <taxon>Ophiocordyceps</taxon>
    </lineage>
</organism>
<keyword evidence="6" id="KW-1185">Reference proteome</keyword>